<comment type="caution">
    <text evidence="1">The sequence shown here is derived from an EMBL/GenBank/DDBJ whole genome shotgun (WGS) entry which is preliminary data.</text>
</comment>
<dbReference type="GeneID" id="44132212"/>
<sequence>MTDFSVYNITKRIDAELYAMNLVISACTKAKKGSVEARADSLPSGPIDRVGRLWLKTLEASRADSRAGDLYQGRSHAESRRAANDLDCPHFIVSAGLGLISADASVPNYAATILPGADNMLDRIEGSVGAHEWWRWLQANSPHAASLSDAIVDSEGLCLIALPKGYFAMLADELVGLPADAKKRLRLFCGSTVPEGLVGQQMPYDRRLSGPDTSIAGTESNFAARALRHFSREILPALPGGSTVEHATAVRAHLNAWRQPKRTAGKRLSDEAIIAILEDHWDAAAGRTTKLLRLLRDDLGIACEQGRFAALVRTMREARV</sequence>
<proteinExistence type="predicted"/>
<name>A0AAJ4S3S5_9SPHN</name>
<dbReference type="RefSeq" id="WP_125458864.1">
    <property type="nucleotide sequence ID" value="NZ_CP018820.1"/>
</dbReference>
<dbReference type="AlphaFoldDB" id="A0AAJ4S3S5"/>
<dbReference type="EMBL" id="QQWO01000008">
    <property type="protein sequence ID" value="RSV03061.1"/>
    <property type="molecule type" value="Genomic_DNA"/>
</dbReference>
<gene>
    <name evidence="1" type="ORF">CA257_11270</name>
</gene>
<evidence type="ECO:0000313" key="2">
    <source>
        <dbReference type="Proteomes" id="UP000286681"/>
    </source>
</evidence>
<organism evidence="1 2">
    <name type="scientific">Sphingomonas koreensis</name>
    <dbReference type="NCBI Taxonomy" id="93064"/>
    <lineage>
        <taxon>Bacteria</taxon>
        <taxon>Pseudomonadati</taxon>
        <taxon>Pseudomonadota</taxon>
        <taxon>Alphaproteobacteria</taxon>
        <taxon>Sphingomonadales</taxon>
        <taxon>Sphingomonadaceae</taxon>
        <taxon>Sphingomonas</taxon>
    </lineage>
</organism>
<protein>
    <submittedName>
        <fullName evidence="1">Uncharacterized protein</fullName>
    </submittedName>
</protein>
<evidence type="ECO:0000313" key="1">
    <source>
        <dbReference type="EMBL" id="RSV03061.1"/>
    </source>
</evidence>
<dbReference type="Proteomes" id="UP000286681">
    <property type="component" value="Unassembled WGS sequence"/>
</dbReference>
<reference evidence="1 2" key="1">
    <citation type="submission" date="2018-07" db="EMBL/GenBank/DDBJ databases">
        <title>Genomic and Epidemiologic Investigation of an Indolent Hospital Outbreak.</title>
        <authorList>
            <person name="Johnson R.C."/>
            <person name="Deming C."/>
            <person name="Conlan S."/>
            <person name="Zellmer C.J."/>
            <person name="Michelin A.V."/>
            <person name="Lee-Lin S."/>
            <person name="Thomas P.J."/>
            <person name="Park M."/>
            <person name="Weingarten R.A."/>
            <person name="Less J."/>
            <person name="Dekker J.P."/>
            <person name="Frank K.M."/>
            <person name="Musser K.A."/>
            <person name="Mcquiston J.R."/>
            <person name="Henderson D.K."/>
            <person name="Lau A.F."/>
            <person name="Palmore T.N."/>
            <person name="Segre J.A."/>
        </authorList>
    </citation>
    <scope>NUCLEOTIDE SEQUENCE [LARGE SCALE GENOMIC DNA]</scope>
    <source>
        <strain evidence="1 2">SK-NIH.Env10_0317</strain>
    </source>
</reference>
<accession>A0AAJ4S3S5</accession>